<evidence type="ECO:0000313" key="2">
    <source>
        <dbReference type="EMBL" id="TGA98674.1"/>
    </source>
</evidence>
<gene>
    <name evidence="2" type="ORF">E4665_07370</name>
</gene>
<reference evidence="2 3" key="1">
    <citation type="journal article" date="2015" name="Int. J. Syst. Evol. Microbiol.">
        <title>Sporolactobacillus shoreae sp. nov. and Sporolactobacillus spathodeae sp. nov., two spore-forming lactic acid bacteria isolated from tree barks in Thailand.</title>
        <authorList>
            <person name="Thamacharoensuk T."/>
            <person name="Kitahara M."/>
            <person name="Ohkuma M."/>
            <person name="Thongchul N."/>
            <person name="Tanasupawat S."/>
        </authorList>
    </citation>
    <scope>NUCLEOTIDE SEQUENCE [LARGE SCALE GENOMIC DNA]</scope>
    <source>
        <strain evidence="2 3">BK92</strain>
    </source>
</reference>
<protein>
    <submittedName>
        <fullName evidence="2">DUF2232 domain-containing protein</fullName>
    </submittedName>
</protein>
<proteinExistence type="predicted"/>
<feature type="transmembrane region" description="Helical" evidence="1">
    <location>
        <begin position="277"/>
        <end position="300"/>
    </location>
</feature>
<dbReference type="PANTHER" id="PTHR41324:SF1">
    <property type="entry name" value="DUF2232 DOMAIN-CONTAINING PROTEIN"/>
    <property type="match status" value="1"/>
</dbReference>
<feature type="transmembrane region" description="Helical" evidence="1">
    <location>
        <begin position="239"/>
        <end position="265"/>
    </location>
</feature>
<feature type="transmembrane region" description="Helical" evidence="1">
    <location>
        <begin position="12"/>
        <end position="38"/>
    </location>
</feature>
<evidence type="ECO:0000256" key="1">
    <source>
        <dbReference type="SAM" id="Phobius"/>
    </source>
</evidence>
<dbReference type="Proteomes" id="UP000298347">
    <property type="component" value="Unassembled WGS sequence"/>
</dbReference>
<dbReference type="PANTHER" id="PTHR41324">
    <property type="entry name" value="MEMBRANE PROTEIN-RELATED"/>
    <property type="match status" value="1"/>
</dbReference>
<keyword evidence="3" id="KW-1185">Reference proteome</keyword>
<dbReference type="RefSeq" id="WP_135348151.1">
    <property type="nucleotide sequence ID" value="NZ_SRJD01000006.1"/>
</dbReference>
<feature type="transmembrane region" description="Helical" evidence="1">
    <location>
        <begin position="216"/>
        <end position="233"/>
    </location>
</feature>
<keyword evidence="1" id="KW-1133">Transmembrane helix</keyword>
<comment type="caution">
    <text evidence="2">The sequence shown here is derived from an EMBL/GenBank/DDBJ whole genome shotgun (WGS) entry which is preliminary data.</text>
</comment>
<keyword evidence="1" id="KW-0812">Transmembrane</keyword>
<dbReference type="InterPro" id="IPR018710">
    <property type="entry name" value="DUF2232"/>
</dbReference>
<dbReference type="Pfam" id="PF09991">
    <property type="entry name" value="DUF2232"/>
    <property type="match status" value="1"/>
</dbReference>
<feature type="transmembrane region" description="Helical" evidence="1">
    <location>
        <begin position="97"/>
        <end position="123"/>
    </location>
</feature>
<name>A0A4Z0GQD2_9BACL</name>
<sequence length="314" mass="35046">MKVSRALVERIMAIILLFILLGVTFYIPAVSAVSVWLIPFPLMYGVSKFGWQFGIVELLIGLAFMFLSRLGLYVLFPFFFTVMGFSMGIMIRLKKPAFAILLAGSLANITMLILYLAGSVLIYGFNPVAEGKKAIWKSVETMLAQAGPLLHQNTETLADLYQNYINYLGVLAPSLIVVVGVINSLIVVIISLPLLRRFGVEAPEWVPFRRWRVPKSVIWIYLIALLLIQTGIADSETPLFTISVNFSFVMQLLLAIQGLSFIFFFAALRHFPGIIPIMIVVAVVIFSVLLLQLVTLLGIIDLGFDLRKRLAKKN</sequence>
<accession>A0A4Z0GQD2</accession>
<organism evidence="2 3">
    <name type="scientific">Sporolactobacillus shoreae</name>
    <dbReference type="NCBI Taxonomy" id="1465501"/>
    <lineage>
        <taxon>Bacteria</taxon>
        <taxon>Bacillati</taxon>
        <taxon>Bacillota</taxon>
        <taxon>Bacilli</taxon>
        <taxon>Bacillales</taxon>
        <taxon>Sporolactobacillaceae</taxon>
        <taxon>Sporolactobacillus</taxon>
    </lineage>
</organism>
<dbReference type="OrthoDB" id="2987886at2"/>
<feature type="transmembrane region" description="Helical" evidence="1">
    <location>
        <begin position="170"/>
        <end position="195"/>
    </location>
</feature>
<dbReference type="AlphaFoldDB" id="A0A4Z0GQD2"/>
<evidence type="ECO:0000313" key="3">
    <source>
        <dbReference type="Proteomes" id="UP000298347"/>
    </source>
</evidence>
<keyword evidence="1" id="KW-0472">Membrane</keyword>
<feature type="transmembrane region" description="Helical" evidence="1">
    <location>
        <begin position="58"/>
        <end position="85"/>
    </location>
</feature>
<dbReference type="EMBL" id="SRJD01000006">
    <property type="protein sequence ID" value="TGA98674.1"/>
    <property type="molecule type" value="Genomic_DNA"/>
</dbReference>